<evidence type="ECO:0000313" key="9">
    <source>
        <dbReference type="Proteomes" id="UP000547674"/>
    </source>
</evidence>
<dbReference type="Gene3D" id="1.20.5.1150">
    <property type="entry name" value="Ribosomal protein S8"/>
    <property type="match status" value="1"/>
</dbReference>
<dbReference type="PANTHER" id="PTHR21109:SF22">
    <property type="entry name" value="SMALL RIBOSOMAL SUBUNIT PROTEIN BS21"/>
    <property type="match status" value="1"/>
</dbReference>
<accession>A0A7Y2E6Q2</accession>
<dbReference type="PROSITE" id="PS01181">
    <property type="entry name" value="RIBOSOMAL_S21"/>
    <property type="match status" value="1"/>
</dbReference>
<dbReference type="InterPro" id="IPR001911">
    <property type="entry name" value="Ribosomal_bS21"/>
</dbReference>
<dbReference type="PANTHER" id="PTHR21109">
    <property type="entry name" value="MITOCHONDRIAL 28S RIBOSOMAL PROTEIN S21"/>
    <property type="match status" value="1"/>
</dbReference>
<evidence type="ECO:0000256" key="3">
    <source>
        <dbReference type="ARBA" id="ARBA00023274"/>
    </source>
</evidence>
<evidence type="ECO:0000256" key="6">
    <source>
        <dbReference type="RuleBase" id="RU000667"/>
    </source>
</evidence>
<dbReference type="GO" id="GO:0003735">
    <property type="term" value="F:structural constituent of ribosome"/>
    <property type="evidence" value="ECO:0007669"/>
    <property type="project" value="InterPro"/>
</dbReference>
<dbReference type="PRINTS" id="PR00976">
    <property type="entry name" value="RIBOSOMALS21"/>
</dbReference>
<dbReference type="GO" id="GO:1990904">
    <property type="term" value="C:ribonucleoprotein complex"/>
    <property type="evidence" value="ECO:0007669"/>
    <property type="project" value="UniProtKB-KW"/>
</dbReference>
<organism evidence="8 9">
    <name type="scientific">Eiseniibacteriota bacterium</name>
    <dbReference type="NCBI Taxonomy" id="2212470"/>
    <lineage>
        <taxon>Bacteria</taxon>
        <taxon>Candidatus Eiseniibacteriota</taxon>
    </lineage>
</organism>
<dbReference type="InterPro" id="IPR018278">
    <property type="entry name" value="Ribosomal_bS21_CS"/>
</dbReference>
<dbReference type="Proteomes" id="UP000547674">
    <property type="component" value="Unassembled WGS sequence"/>
</dbReference>
<protein>
    <recommendedName>
        <fullName evidence="4 5">Small ribosomal subunit protein bS21</fullName>
    </recommendedName>
</protein>
<evidence type="ECO:0000256" key="2">
    <source>
        <dbReference type="ARBA" id="ARBA00022980"/>
    </source>
</evidence>
<keyword evidence="3 5" id="KW-0687">Ribonucleoprotein</keyword>
<dbReference type="InterPro" id="IPR038380">
    <property type="entry name" value="Ribosomal_bS21_sf"/>
</dbReference>
<dbReference type="HAMAP" id="MF_00358">
    <property type="entry name" value="Ribosomal_bS21"/>
    <property type="match status" value="1"/>
</dbReference>
<dbReference type="GO" id="GO:0006412">
    <property type="term" value="P:translation"/>
    <property type="evidence" value="ECO:0007669"/>
    <property type="project" value="UniProtKB-UniRule"/>
</dbReference>
<feature type="region of interest" description="Disordered" evidence="7">
    <location>
        <begin position="36"/>
        <end position="64"/>
    </location>
</feature>
<name>A0A7Y2E6Q2_UNCEI</name>
<reference evidence="8 9" key="1">
    <citation type="submission" date="2020-03" db="EMBL/GenBank/DDBJ databases">
        <title>Metabolic flexibility allows generalist bacteria to become dominant in a frequently disturbed ecosystem.</title>
        <authorList>
            <person name="Chen Y.-J."/>
            <person name="Leung P.M."/>
            <person name="Bay S.K."/>
            <person name="Hugenholtz P."/>
            <person name="Kessler A.J."/>
            <person name="Shelley G."/>
            <person name="Waite D.W."/>
            <person name="Cook P.L."/>
            <person name="Greening C."/>
        </authorList>
    </citation>
    <scope>NUCLEOTIDE SEQUENCE [LARGE SCALE GENOMIC DNA]</scope>
    <source>
        <strain evidence="8">SS_bin_28</strain>
    </source>
</reference>
<comment type="caution">
    <text evidence="8">The sequence shown here is derived from an EMBL/GenBank/DDBJ whole genome shotgun (WGS) entry which is preliminary data.</text>
</comment>
<sequence>MPAGIRVKENESFEAALRRFKKKCEKAGILSDLRRHQHFEKPSERKKRKINAARRKAAKNAATD</sequence>
<feature type="compositionally biased region" description="Basic residues" evidence="7">
    <location>
        <begin position="44"/>
        <end position="58"/>
    </location>
</feature>
<evidence type="ECO:0000313" key="8">
    <source>
        <dbReference type="EMBL" id="NNF05382.1"/>
    </source>
</evidence>
<dbReference type="EMBL" id="JABDJR010000047">
    <property type="protein sequence ID" value="NNF05382.1"/>
    <property type="molecule type" value="Genomic_DNA"/>
</dbReference>
<dbReference type="NCBIfam" id="TIGR00030">
    <property type="entry name" value="S21p"/>
    <property type="match status" value="1"/>
</dbReference>
<evidence type="ECO:0000256" key="5">
    <source>
        <dbReference type="HAMAP-Rule" id="MF_00358"/>
    </source>
</evidence>
<evidence type="ECO:0000256" key="4">
    <source>
        <dbReference type="ARBA" id="ARBA00035135"/>
    </source>
</evidence>
<dbReference type="GO" id="GO:0005840">
    <property type="term" value="C:ribosome"/>
    <property type="evidence" value="ECO:0007669"/>
    <property type="project" value="UniProtKB-KW"/>
</dbReference>
<evidence type="ECO:0000256" key="7">
    <source>
        <dbReference type="SAM" id="MobiDB-lite"/>
    </source>
</evidence>
<proteinExistence type="inferred from homology"/>
<keyword evidence="2 5" id="KW-0689">Ribosomal protein</keyword>
<dbReference type="AlphaFoldDB" id="A0A7Y2E6Q2"/>
<comment type="similarity">
    <text evidence="1 5 6">Belongs to the bacterial ribosomal protein bS21 family.</text>
</comment>
<dbReference type="Pfam" id="PF01165">
    <property type="entry name" value="Ribosomal_S21"/>
    <property type="match status" value="1"/>
</dbReference>
<gene>
    <name evidence="5 8" type="primary">rpsU</name>
    <name evidence="8" type="ORF">HKN21_01345</name>
</gene>
<evidence type="ECO:0000256" key="1">
    <source>
        <dbReference type="ARBA" id="ARBA00006640"/>
    </source>
</evidence>